<evidence type="ECO:0000313" key="1">
    <source>
        <dbReference type="EMBL" id="MBB5719890.1"/>
    </source>
</evidence>
<dbReference type="AlphaFoldDB" id="A0A840Z2C6"/>
<dbReference type="Proteomes" id="UP000554342">
    <property type="component" value="Unassembled WGS sequence"/>
</dbReference>
<organism evidence="1 2">
    <name type="scientific">Stakelama sediminis</name>
    <dbReference type="NCBI Taxonomy" id="463200"/>
    <lineage>
        <taxon>Bacteria</taxon>
        <taxon>Pseudomonadati</taxon>
        <taxon>Pseudomonadota</taxon>
        <taxon>Alphaproteobacteria</taxon>
        <taxon>Sphingomonadales</taxon>
        <taxon>Sphingomonadaceae</taxon>
        <taxon>Stakelama</taxon>
    </lineage>
</organism>
<accession>A0A840Z2C6</accession>
<sequence length="56" mass="6256">MSTSDANAAVRHAEAERLIDLARHMLDRSEEEMVVNYLDHAVEALHMLTEGQPPSP</sequence>
<evidence type="ECO:0000313" key="2">
    <source>
        <dbReference type="Proteomes" id="UP000554342"/>
    </source>
</evidence>
<comment type="caution">
    <text evidence="1">The sequence shown here is derived from an EMBL/GenBank/DDBJ whole genome shotgun (WGS) entry which is preliminary data.</text>
</comment>
<reference evidence="1 2" key="1">
    <citation type="submission" date="2020-08" db="EMBL/GenBank/DDBJ databases">
        <title>Genomic Encyclopedia of Type Strains, Phase IV (KMG-IV): sequencing the most valuable type-strain genomes for metagenomic binning, comparative biology and taxonomic classification.</title>
        <authorList>
            <person name="Goeker M."/>
        </authorList>
    </citation>
    <scope>NUCLEOTIDE SEQUENCE [LARGE SCALE GENOMIC DNA]</scope>
    <source>
        <strain evidence="1 2">DSM 27203</strain>
    </source>
</reference>
<keyword evidence="2" id="KW-1185">Reference proteome</keyword>
<dbReference type="EMBL" id="JACIJI010000006">
    <property type="protein sequence ID" value="MBB5719890.1"/>
    <property type="molecule type" value="Genomic_DNA"/>
</dbReference>
<dbReference type="RefSeq" id="WP_184005221.1">
    <property type="nucleotide sequence ID" value="NZ_BAABIF010000006.1"/>
</dbReference>
<gene>
    <name evidence="1" type="ORF">FHR23_002846</name>
</gene>
<protein>
    <submittedName>
        <fullName evidence="1">Uncharacterized protein</fullName>
    </submittedName>
</protein>
<name>A0A840Z2C6_9SPHN</name>
<proteinExistence type="predicted"/>